<evidence type="ECO:0000256" key="7">
    <source>
        <dbReference type="RuleBase" id="RU000487"/>
    </source>
</evidence>
<dbReference type="GO" id="GO:0005856">
    <property type="term" value="C:cytoskeleton"/>
    <property type="evidence" value="ECO:0007669"/>
    <property type="project" value="UniProtKB-SubCell"/>
</dbReference>
<comment type="catalytic activity">
    <reaction evidence="6">
        <text>ATP + H2O = ADP + phosphate + H(+)</text>
        <dbReference type="Rhea" id="RHEA:13065"/>
        <dbReference type="ChEBI" id="CHEBI:15377"/>
        <dbReference type="ChEBI" id="CHEBI:15378"/>
        <dbReference type="ChEBI" id="CHEBI:30616"/>
        <dbReference type="ChEBI" id="CHEBI:43474"/>
        <dbReference type="ChEBI" id="CHEBI:456216"/>
    </reaction>
</comment>
<dbReference type="PRINTS" id="PR00190">
    <property type="entry name" value="ACTIN"/>
</dbReference>
<evidence type="ECO:0000256" key="6">
    <source>
        <dbReference type="ARBA" id="ARBA00049360"/>
    </source>
</evidence>
<proteinExistence type="inferred from homology"/>
<dbReference type="FunFam" id="3.30.420.40:FF:000148">
    <property type="entry name" value="Actin, alpha skeletal muscle"/>
    <property type="match status" value="1"/>
</dbReference>
<evidence type="ECO:0008006" key="10">
    <source>
        <dbReference type="Google" id="ProtNLM"/>
    </source>
</evidence>
<sequence length="378" mass="41182">MVAVVVDTGSCLCKVGFSGEDAPRAVFPSVVGRVRHPMVMVGFHYRQSYVGEDALSKRGILRLRYPVDCGVVISWEDMEAIWSHIFYNELAVSPEDNPVLLTEPPMNPKANREEMTRIMFEAFSVPALHVAPQPVLSMYASRRTTGVVVQSGHGVTCAAPICEGFLLPHATLSSPVAGGRLSEYFEQLLFEKGWTITSREHEILQDMKEKLCWVALDFDSAMRGASEHPACSDHGRQNHYELPGGGLASIGDASFRCPELLFQPSLGNIGAPGLHELTSESIQGCGVEIRPELFSNIVLAGASTLFPGTAERLAKELTSLAPSEEISVMAPAHRKHGEWLGAAIISSVSAFQQLWLTREEYDASGAGSIHEKCVYAIQ</sequence>
<dbReference type="Gene3D" id="3.90.640.10">
    <property type="entry name" value="Actin, Chain A, domain 4"/>
    <property type="match status" value="1"/>
</dbReference>
<protein>
    <recommendedName>
        <fullName evidence="10">Actin</fullName>
    </recommendedName>
</protein>
<dbReference type="Gene3D" id="3.30.420.40">
    <property type="match status" value="2"/>
</dbReference>
<keyword evidence="3" id="KW-0547">Nucleotide-binding</keyword>
<keyword evidence="2" id="KW-0963">Cytoplasm</keyword>
<dbReference type="Proteomes" id="UP000604046">
    <property type="component" value="Unassembled WGS sequence"/>
</dbReference>
<comment type="subcellular location">
    <subcellularLocation>
        <location evidence="1">Cytoplasm</location>
        <location evidence="1">Cytoskeleton</location>
    </subcellularLocation>
</comment>
<dbReference type="GO" id="GO:0005524">
    <property type="term" value="F:ATP binding"/>
    <property type="evidence" value="ECO:0007669"/>
    <property type="project" value="UniProtKB-KW"/>
</dbReference>
<evidence type="ECO:0000313" key="8">
    <source>
        <dbReference type="EMBL" id="CAE7580616.1"/>
    </source>
</evidence>
<dbReference type="EMBL" id="CAJNDS010002742">
    <property type="protein sequence ID" value="CAE7580616.1"/>
    <property type="molecule type" value="Genomic_DNA"/>
</dbReference>
<dbReference type="InterPro" id="IPR004000">
    <property type="entry name" value="Actin"/>
</dbReference>
<evidence type="ECO:0000256" key="5">
    <source>
        <dbReference type="ARBA" id="ARBA00023212"/>
    </source>
</evidence>
<evidence type="ECO:0000256" key="3">
    <source>
        <dbReference type="ARBA" id="ARBA00022741"/>
    </source>
</evidence>
<accession>A0A812USG4</accession>
<gene>
    <name evidence="8" type="ORF">SNAT2548_LOCUS33126</name>
</gene>
<evidence type="ECO:0000256" key="2">
    <source>
        <dbReference type="ARBA" id="ARBA00022490"/>
    </source>
</evidence>
<name>A0A812USG4_9DINO</name>
<dbReference type="SUPFAM" id="SSF53067">
    <property type="entry name" value="Actin-like ATPase domain"/>
    <property type="match status" value="2"/>
</dbReference>
<keyword evidence="5" id="KW-0206">Cytoskeleton</keyword>
<dbReference type="AlphaFoldDB" id="A0A812USG4"/>
<dbReference type="Pfam" id="PF00022">
    <property type="entry name" value="Actin"/>
    <property type="match status" value="1"/>
</dbReference>
<comment type="caution">
    <text evidence="8">The sequence shown here is derived from an EMBL/GenBank/DDBJ whole genome shotgun (WGS) entry which is preliminary data.</text>
</comment>
<evidence type="ECO:0000256" key="1">
    <source>
        <dbReference type="ARBA" id="ARBA00004245"/>
    </source>
</evidence>
<dbReference type="OrthoDB" id="408124at2759"/>
<evidence type="ECO:0000256" key="4">
    <source>
        <dbReference type="ARBA" id="ARBA00022840"/>
    </source>
</evidence>
<organism evidence="8 9">
    <name type="scientific">Symbiodinium natans</name>
    <dbReference type="NCBI Taxonomy" id="878477"/>
    <lineage>
        <taxon>Eukaryota</taxon>
        <taxon>Sar</taxon>
        <taxon>Alveolata</taxon>
        <taxon>Dinophyceae</taxon>
        <taxon>Suessiales</taxon>
        <taxon>Symbiodiniaceae</taxon>
        <taxon>Symbiodinium</taxon>
    </lineage>
</organism>
<keyword evidence="9" id="KW-1185">Reference proteome</keyword>
<comment type="similarity">
    <text evidence="7">Belongs to the actin family.</text>
</comment>
<dbReference type="PROSITE" id="PS01132">
    <property type="entry name" value="ACTINS_ACT_LIKE"/>
    <property type="match status" value="1"/>
</dbReference>
<dbReference type="SMART" id="SM00268">
    <property type="entry name" value="ACTIN"/>
    <property type="match status" value="1"/>
</dbReference>
<keyword evidence="4" id="KW-0067">ATP-binding</keyword>
<reference evidence="8" key="1">
    <citation type="submission" date="2021-02" db="EMBL/GenBank/DDBJ databases">
        <authorList>
            <person name="Dougan E. K."/>
            <person name="Rhodes N."/>
            <person name="Thang M."/>
            <person name="Chan C."/>
        </authorList>
    </citation>
    <scope>NUCLEOTIDE SEQUENCE</scope>
</reference>
<dbReference type="PANTHER" id="PTHR11937">
    <property type="entry name" value="ACTIN"/>
    <property type="match status" value="1"/>
</dbReference>
<dbReference type="InterPro" id="IPR043129">
    <property type="entry name" value="ATPase_NBD"/>
</dbReference>
<dbReference type="InterPro" id="IPR020902">
    <property type="entry name" value="Actin/actin-like_CS"/>
</dbReference>
<evidence type="ECO:0000313" key="9">
    <source>
        <dbReference type="Proteomes" id="UP000604046"/>
    </source>
</evidence>